<protein>
    <recommendedName>
        <fullName evidence="3">Lipoprotein</fullName>
    </recommendedName>
</protein>
<dbReference type="RefSeq" id="WP_020038704.1">
    <property type="nucleotide sequence ID" value="NZ_KE557277.1"/>
</dbReference>
<dbReference type="STRING" id="1123237.Salmuc_03781"/>
<dbReference type="eggNOG" id="ENOG5032Y67">
    <property type="taxonomic scope" value="Bacteria"/>
</dbReference>
<name>S9RQY8_9RHOB</name>
<dbReference type="AlphaFoldDB" id="S9RQY8"/>
<dbReference type="Proteomes" id="UP000015347">
    <property type="component" value="Unassembled WGS sequence"/>
</dbReference>
<evidence type="ECO:0008006" key="3">
    <source>
        <dbReference type="Google" id="ProtNLM"/>
    </source>
</evidence>
<reference evidence="2" key="1">
    <citation type="journal article" date="2014" name="Stand. Genomic Sci.">
        <title>Genome sequence of the exopolysaccharide-producing Salipiger mucosus type strain (DSM 16094(T)), a moderately halophilic member of the Roseobacter clade.</title>
        <authorList>
            <person name="Riedel T."/>
            <person name="Spring S."/>
            <person name="Fiebig A."/>
            <person name="Petersen J."/>
            <person name="Kyrpides N.C."/>
            <person name="Goker M."/>
            <person name="Klenk H.P."/>
        </authorList>
    </citation>
    <scope>NUCLEOTIDE SEQUENCE [LARGE SCALE GENOMIC DNA]</scope>
    <source>
        <strain evidence="2">DSM 16094</strain>
    </source>
</reference>
<evidence type="ECO:0000313" key="2">
    <source>
        <dbReference type="Proteomes" id="UP000015347"/>
    </source>
</evidence>
<dbReference type="EMBL" id="APVH01000032">
    <property type="protein sequence ID" value="EPX80465.1"/>
    <property type="molecule type" value="Genomic_DNA"/>
</dbReference>
<evidence type="ECO:0000313" key="1">
    <source>
        <dbReference type="EMBL" id="EPX80465.1"/>
    </source>
</evidence>
<gene>
    <name evidence="1" type="ORF">Salmuc_03781</name>
</gene>
<keyword evidence="2" id="KW-1185">Reference proteome</keyword>
<dbReference type="HOGENOM" id="CLU_162709_0_0_5"/>
<comment type="caution">
    <text evidence="1">The sequence shown here is derived from an EMBL/GenBank/DDBJ whole genome shotgun (WGS) entry which is preliminary data.</text>
</comment>
<organism evidence="1 2">
    <name type="scientific">Salipiger mucosus DSM 16094</name>
    <dbReference type="NCBI Taxonomy" id="1123237"/>
    <lineage>
        <taxon>Bacteria</taxon>
        <taxon>Pseudomonadati</taxon>
        <taxon>Pseudomonadota</taxon>
        <taxon>Alphaproteobacteria</taxon>
        <taxon>Rhodobacterales</taxon>
        <taxon>Roseobacteraceae</taxon>
        <taxon>Salipiger</taxon>
    </lineage>
</organism>
<accession>S9RQY8</accession>
<proteinExistence type="predicted"/>
<sequence>MSHAMGHLGSGLRLAALAGIAVLGLTACSVFGSRENQIEYQGIPFNGDHRALRDDRMSFVATAKPADVSLDGAIRAAEFEGVKYCISYIGTSDIDWQIGPDTPRAQMPVSDGTLTFRGTCVE</sequence>